<reference evidence="2 3" key="1">
    <citation type="submission" date="2017-02" db="EMBL/GenBank/DDBJ databases">
        <title>Draft genome sequence of Haemophilus felis CCUG 31170 type strain.</title>
        <authorList>
            <person name="Engstrom-Jakobsson H."/>
            <person name="Salva-Serra F."/>
            <person name="Thorell K."/>
            <person name="Gonzales-Siles L."/>
            <person name="Karlsson R."/>
            <person name="Boulund F."/>
            <person name="Engstrand L."/>
            <person name="Kristiansson E."/>
            <person name="Moore E."/>
        </authorList>
    </citation>
    <scope>NUCLEOTIDE SEQUENCE [LARGE SCALE GENOMIC DNA]</scope>
    <source>
        <strain evidence="2 3">CCUG 31170</strain>
    </source>
</reference>
<proteinExistence type="predicted"/>
<protein>
    <submittedName>
        <fullName evidence="2">Restriction endonuclease</fullName>
    </submittedName>
</protein>
<keyword evidence="2" id="KW-0378">Hydrolase</keyword>
<accession>A0A1T0B0E7</accession>
<organism evidence="2 3">
    <name type="scientific">[Haemophilus] felis</name>
    <dbReference type="NCBI Taxonomy" id="123822"/>
    <lineage>
        <taxon>Bacteria</taxon>
        <taxon>Pseudomonadati</taxon>
        <taxon>Pseudomonadota</taxon>
        <taxon>Gammaproteobacteria</taxon>
        <taxon>Pasteurellales</taxon>
        <taxon>Pasteurellaceae</taxon>
    </lineage>
</organism>
<keyword evidence="3" id="KW-1185">Reference proteome</keyword>
<dbReference type="GO" id="GO:0004519">
    <property type="term" value="F:endonuclease activity"/>
    <property type="evidence" value="ECO:0007669"/>
    <property type="project" value="UniProtKB-KW"/>
</dbReference>
<name>A0A1T0B0E7_9PAST</name>
<dbReference type="Pfam" id="PF20731">
    <property type="entry name" value="RE_NgoFVII_C"/>
    <property type="match status" value="1"/>
</dbReference>
<gene>
    <name evidence="2" type="ORF">B0188_06780</name>
</gene>
<evidence type="ECO:0000313" key="3">
    <source>
        <dbReference type="Proteomes" id="UP000190023"/>
    </source>
</evidence>
<keyword evidence="2" id="KW-0255">Endonuclease</keyword>
<keyword evidence="2" id="KW-0540">Nuclease</keyword>
<evidence type="ECO:0000259" key="1">
    <source>
        <dbReference type="Pfam" id="PF20731"/>
    </source>
</evidence>
<dbReference type="OrthoDB" id="1296974at2"/>
<evidence type="ECO:0000313" key="2">
    <source>
        <dbReference type="EMBL" id="OOS03201.1"/>
    </source>
</evidence>
<dbReference type="AlphaFoldDB" id="A0A1T0B0E7"/>
<dbReference type="EMBL" id="MUYB01000027">
    <property type="protein sequence ID" value="OOS03201.1"/>
    <property type="molecule type" value="Genomic_DNA"/>
</dbReference>
<dbReference type="Proteomes" id="UP000190023">
    <property type="component" value="Unassembled WGS sequence"/>
</dbReference>
<comment type="caution">
    <text evidence="2">The sequence shown here is derived from an EMBL/GenBank/DDBJ whole genome shotgun (WGS) entry which is preliminary data.</text>
</comment>
<dbReference type="InterPro" id="IPR048923">
    <property type="entry name" value="RE_NgoFVII_C"/>
</dbReference>
<sequence>MQELNINSEYVELLKIMSSLSGLFSDNSVPYLYYRNAENLFCYALGARNLSRDDTAFDALLDVNGNNIGIGLKTFICTGDTSTEKVAEFNHLSSTFNSEDLEELARMVANARNERILFAQRIYNVKNAIYHLVSRKENELRIFEENYDLINLDKIKLGRCTKSSLVFQDDKHNYSYNYSKSTLFKKFQIPDKYHSIPVEIISEPYKLLINLKSILEMESKIQSHQYEKIVLPLYSTRDDNVPECSGLNQWNASGRRRSLDEVYIPIPAFIRNNYPGFFPARDQPFNLTTPDGKILNAKVCQENGKALMTNPNSALADWLLRQLLNLKEGELATMLRLQLMDCDSVIITKISDNEYRIDKAKFGAYKRFSGQL</sequence>
<dbReference type="STRING" id="123822.B0188_06780"/>
<feature type="domain" description="Restriction endonuclease type II NgoFVII C-terminal B3-like DNA-binding" evidence="1">
    <location>
        <begin position="235"/>
        <end position="334"/>
    </location>
</feature>